<name>A0ABV6BCL5_9GAMM</name>
<comment type="caution">
    <text evidence="2">The sequence shown here is derived from an EMBL/GenBank/DDBJ whole genome shotgun (WGS) entry which is preliminary data.</text>
</comment>
<gene>
    <name evidence="2" type="ORF">ACFFJP_05770</name>
</gene>
<sequence length="146" mass="16086">MQPGISEAQAVAAKRGARRVPSSTAKLDAILAEVRSGTDRQQRLESSIDKLADAVKDLAVSSVRYEEKVLQLEQKTTKEIAVQGEQLAALQKSVNDIKDVVDVLERQRQSQQYWFRKIVGVILVPVVVVVLLAAGYLYNSLNSLPL</sequence>
<dbReference type="Proteomes" id="UP001589813">
    <property type="component" value="Unassembled WGS sequence"/>
</dbReference>
<keyword evidence="1" id="KW-0812">Transmembrane</keyword>
<organism evidence="2 3">
    <name type="scientific">Rheinheimera tilapiae</name>
    <dbReference type="NCBI Taxonomy" id="875043"/>
    <lineage>
        <taxon>Bacteria</taxon>
        <taxon>Pseudomonadati</taxon>
        <taxon>Pseudomonadota</taxon>
        <taxon>Gammaproteobacteria</taxon>
        <taxon>Chromatiales</taxon>
        <taxon>Chromatiaceae</taxon>
        <taxon>Rheinheimera</taxon>
    </lineage>
</organism>
<evidence type="ECO:0000313" key="3">
    <source>
        <dbReference type="Proteomes" id="UP001589813"/>
    </source>
</evidence>
<keyword evidence="1" id="KW-0472">Membrane</keyword>
<proteinExistence type="predicted"/>
<protein>
    <recommendedName>
        <fullName evidence="4">DUF1640 domain-containing protein</fullName>
    </recommendedName>
</protein>
<dbReference type="RefSeq" id="WP_377241365.1">
    <property type="nucleotide sequence ID" value="NZ_JBHLXP010000001.1"/>
</dbReference>
<keyword evidence="3" id="KW-1185">Reference proteome</keyword>
<dbReference type="EMBL" id="JBHLXP010000001">
    <property type="protein sequence ID" value="MFC0047788.1"/>
    <property type="molecule type" value="Genomic_DNA"/>
</dbReference>
<evidence type="ECO:0000313" key="2">
    <source>
        <dbReference type="EMBL" id="MFC0047788.1"/>
    </source>
</evidence>
<evidence type="ECO:0000256" key="1">
    <source>
        <dbReference type="SAM" id="Phobius"/>
    </source>
</evidence>
<keyword evidence="1" id="KW-1133">Transmembrane helix</keyword>
<feature type="transmembrane region" description="Helical" evidence="1">
    <location>
        <begin position="118"/>
        <end position="138"/>
    </location>
</feature>
<evidence type="ECO:0008006" key="4">
    <source>
        <dbReference type="Google" id="ProtNLM"/>
    </source>
</evidence>
<reference evidence="2 3" key="1">
    <citation type="submission" date="2024-09" db="EMBL/GenBank/DDBJ databases">
        <authorList>
            <person name="Sun Q."/>
            <person name="Mori K."/>
        </authorList>
    </citation>
    <scope>NUCLEOTIDE SEQUENCE [LARGE SCALE GENOMIC DNA]</scope>
    <source>
        <strain evidence="2 3">KCTC 23315</strain>
    </source>
</reference>
<accession>A0ABV6BCL5</accession>